<dbReference type="SUPFAM" id="SSF50494">
    <property type="entry name" value="Trypsin-like serine proteases"/>
    <property type="match status" value="1"/>
</dbReference>
<dbReference type="PROSITE" id="PS51272">
    <property type="entry name" value="SLH"/>
    <property type="match status" value="1"/>
</dbReference>
<feature type="transmembrane region" description="Helical" evidence="1">
    <location>
        <begin position="46"/>
        <end position="66"/>
    </location>
</feature>
<dbReference type="Gene3D" id="2.40.10.10">
    <property type="entry name" value="Trypsin-like serine proteases"/>
    <property type="match status" value="2"/>
</dbReference>
<organism evidence="3 4">
    <name type="scientific">Limnospira platensis NIES-46</name>
    <dbReference type="NCBI Taxonomy" id="1236695"/>
    <lineage>
        <taxon>Bacteria</taxon>
        <taxon>Bacillati</taxon>
        <taxon>Cyanobacteriota</taxon>
        <taxon>Cyanophyceae</taxon>
        <taxon>Oscillatoriophycideae</taxon>
        <taxon>Oscillatoriales</taxon>
        <taxon>Sirenicapillariaceae</taxon>
        <taxon>Limnospira</taxon>
    </lineage>
</organism>
<keyword evidence="4" id="KW-1185">Reference proteome</keyword>
<dbReference type="EMBL" id="BIMW01000172">
    <property type="protein sequence ID" value="GCE96105.1"/>
    <property type="molecule type" value="Genomic_DNA"/>
</dbReference>
<dbReference type="PANTHER" id="PTHR43019">
    <property type="entry name" value="SERINE ENDOPROTEASE DEGS"/>
    <property type="match status" value="1"/>
</dbReference>
<dbReference type="Proteomes" id="UP000326169">
    <property type="component" value="Unassembled WGS sequence"/>
</dbReference>
<dbReference type="Pfam" id="PF00395">
    <property type="entry name" value="SLH"/>
    <property type="match status" value="1"/>
</dbReference>
<dbReference type="GO" id="GO:0006508">
    <property type="term" value="P:proteolysis"/>
    <property type="evidence" value="ECO:0007669"/>
    <property type="project" value="UniProtKB-KW"/>
</dbReference>
<reference evidence="3 4" key="1">
    <citation type="journal article" date="2019" name="J Genomics">
        <title>The Draft Genome of a Hydrogen-producing Cyanobacterium, Arthrospira platensis NIES-46.</title>
        <authorList>
            <person name="Suzuki S."/>
            <person name="Yamaguchi H."/>
            <person name="Kawachi M."/>
        </authorList>
    </citation>
    <scope>NUCLEOTIDE SEQUENCE [LARGE SCALE GENOMIC DNA]</scope>
    <source>
        <strain evidence="3 4">NIES-46</strain>
    </source>
</reference>
<evidence type="ECO:0000313" key="3">
    <source>
        <dbReference type="EMBL" id="GCE96105.1"/>
    </source>
</evidence>
<name>A0A5M3TCE7_LIMPL</name>
<keyword evidence="1" id="KW-0812">Transmembrane</keyword>
<dbReference type="RefSeq" id="WP_014274298.1">
    <property type="nucleotide sequence ID" value="NZ_BIMW01000172.1"/>
</dbReference>
<accession>A0A5M3TCE7</accession>
<keyword evidence="1" id="KW-1133">Transmembrane helix</keyword>
<gene>
    <name evidence="3" type="ORF">NIES46_41720</name>
</gene>
<dbReference type="GeneID" id="301684943"/>
<evidence type="ECO:0000259" key="2">
    <source>
        <dbReference type="PROSITE" id="PS51272"/>
    </source>
</evidence>
<dbReference type="InterPro" id="IPR043504">
    <property type="entry name" value="Peptidase_S1_PA_chymotrypsin"/>
</dbReference>
<comment type="caution">
    <text evidence="3">The sequence shown here is derived from an EMBL/GenBank/DDBJ whole genome shotgun (WGS) entry which is preliminary data.</text>
</comment>
<dbReference type="InterPro" id="IPR001119">
    <property type="entry name" value="SLH_dom"/>
</dbReference>
<evidence type="ECO:0000256" key="1">
    <source>
        <dbReference type="SAM" id="Phobius"/>
    </source>
</evidence>
<keyword evidence="1" id="KW-0472">Membrane</keyword>
<dbReference type="InterPro" id="IPR009003">
    <property type="entry name" value="Peptidase_S1_PA"/>
</dbReference>
<dbReference type="GO" id="GO:0008233">
    <property type="term" value="F:peptidase activity"/>
    <property type="evidence" value="ECO:0007669"/>
    <property type="project" value="UniProtKB-KW"/>
</dbReference>
<keyword evidence="3" id="KW-0378">Hydrolase</keyword>
<dbReference type="Pfam" id="PF13365">
    <property type="entry name" value="Trypsin_2"/>
    <property type="match status" value="1"/>
</dbReference>
<sequence>MPYNNKSINGEALPQLISQTFFNICWGSTDLNITENIMFKLNLKNWPTMVIAAIASLCIFLAISTIRSDASTPSPILENQREPIILAANYSENDINSIARAVTVFVGGQIENRQKLEQSGVQFREAGSGVIVARRNATYYVLTNQHVVPHRNKYAIRTHDGDLHQVENELPPYLDLGQKDTTKDTVTRFGEYNPQKKTVDGYDLALISFQSNNNYPVAVVGDANTTKVGTPVFVSGWPLPSNPSQDRTRVLRAGELQQIIDPADPNGNYNLCYTAETATGMSGGPVFNDRGEVIGVHGSGQEHERPQCVDISLGIKINDFIDVQEREAQYSLKNDLRFPPANPSEFASAVTYPNADTLRGVDYQQFFEISPNDPAYKAIQFISQYGCMGAFHDGTFRPRRVATRGEFIVDINRCMNGLKEVASKSLPEGGISLENFDFIQQSVEELQREVESLSNNNNLLW</sequence>
<keyword evidence="3" id="KW-0645">Protease</keyword>
<evidence type="ECO:0000313" key="4">
    <source>
        <dbReference type="Proteomes" id="UP000326169"/>
    </source>
</evidence>
<proteinExistence type="predicted"/>
<feature type="domain" description="SLH" evidence="2">
    <location>
        <begin position="362"/>
        <end position="425"/>
    </location>
</feature>
<protein>
    <submittedName>
        <fullName evidence="3">Serine protease</fullName>
    </submittedName>
</protein>